<evidence type="ECO:0000256" key="5">
    <source>
        <dbReference type="ARBA" id="ARBA00038063"/>
    </source>
</evidence>
<dbReference type="PANTHER" id="PTHR17224">
    <property type="entry name" value="PEPTIDYL-TRNA HYDROLASE"/>
    <property type="match status" value="1"/>
</dbReference>
<accession>A0ABY8EKL3</accession>
<evidence type="ECO:0000313" key="6">
    <source>
        <dbReference type="EMBL" id="WFD46124.1"/>
    </source>
</evidence>
<evidence type="ECO:0000256" key="2">
    <source>
        <dbReference type="ARBA" id="ARBA00022555"/>
    </source>
</evidence>
<protein>
    <recommendedName>
        <fullName evidence="1">peptidyl-tRNA hydrolase</fullName>
        <ecNumber evidence="1">3.1.1.29</ecNumber>
    </recommendedName>
</protein>
<sequence length="268" mass="28379">MSVAPRPVVERTVLLVGLGNYTHPSTRHSIGQYVLRPLMRAAVAHDAAVRAQLARRPVHGPGPVYAVPPPTAPTDFALVRAAKGWVASVSVLLDSLPPKGMARRLPQEHYPFVHATLLFYMPKYLMNQNGLGVAAACDVFPAVRVPQDVLLLHDELSRAFGKISVKHAGSAGGHNGVRSVQAMLRSRRVDGDVARMRIGIGRPPEGVDVSAFVLGAMPPAWLAALSDTPAPQDAPGPDGAAASGVRPSSLVATLWSDVAQWVMAPCIS</sequence>
<reference evidence="6 7" key="1">
    <citation type="journal article" date="2020" name="Elife">
        <title>Loss of centromere function drives karyotype evolution in closely related Malassezia species.</title>
        <authorList>
            <person name="Sankaranarayanan S.R."/>
            <person name="Ianiri G."/>
            <person name="Coelho M.A."/>
            <person name="Reza M.H."/>
            <person name="Thimmappa B.C."/>
            <person name="Ganguly P."/>
            <person name="Vadnala R.N."/>
            <person name="Sun S."/>
            <person name="Siddharthan R."/>
            <person name="Tellgren-Roth C."/>
            <person name="Dawson T.L."/>
            <person name="Heitman J."/>
            <person name="Sanyal K."/>
        </authorList>
    </citation>
    <scope>NUCLEOTIDE SEQUENCE [LARGE SCALE GENOMIC DNA]</scope>
    <source>
        <strain evidence="6">CBS14141</strain>
    </source>
</reference>
<dbReference type="EMBL" id="CP046234">
    <property type="protein sequence ID" value="WFD46124.1"/>
    <property type="molecule type" value="Genomic_DNA"/>
</dbReference>
<organism evidence="6 7">
    <name type="scientific">Malassezia furfur</name>
    <name type="common">Pityriasis versicolor infection agent</name>
    <name type="synonym">Pityrosporum furfur</name>
    <dbReference type="NCBI Taxonomy" id="55194"/>
    <lineage>
        <taxon>Eukaryota</taxon>
        <taxon>Fungi</taxon>
        <taxon>Dikarya</taxon>
        <taxon>Basidiomycota</taxon>
        <taxon>Ustilaginomycotina</taxon>
        <taxon>Malasseziomycetes</taxon>
        <taxon>Malasseziales</taxon>
        <taxon>Malasseziaceae</taxon>
        <taxon>Malassezia</taxon>
    </lineage>
</organism>
<comment type="similarity">
    <text evidence="5">Belongs to the PTH family.</text>
</comment>
<dbReference type="InterPro" id="IPR036416">
    <property type="entry name" value="Pept_tRNA_hydro_sf"/>
</dbReference>
<dbReference type="Gene3D" id="3.40.50.1470">
    <property type="entry name" value="Peptidyl-tRNA hydrolase"/>
    <property type="match status" value="1"/>
</dbReference>
<keyword evidence="2" id="KW-0820">tRNA-binding</keyword>
<dbReference type="InterPro" id="IPR001328">
    <property type="entry name" value="Pept_tRNA_hydro"/>
</dbReference>
<evidence type="ECO:0000256" key="1">
    <source>
        <dbReference type="ARBA" id="ARBA00013260"/>
    </source>
</evidence>
<proteinExistence type="inferred from homology"/>
<evidence type="ECO:0000313" key="7">
    <source>
        <dbReference type="Proteomes" id="UP000818624"/>
    </source>
</evidence>
<gene>
    <name evidence="6" type="ORF">GLX27_000753</name>
</gene>
<keyword evidence="4" id="KW-0694">RNA-binding</keyword>
<name>A0ABY8EKL3_MALFU</name>
<keyword evidence="7" id="KW-1185">Reference proteome</keyword>
<keyword evidence="3" id="KW-0378">Hydrolase</keyword>
<dbReference type="PROSITE" id="PS01196">
    <property type="entry name" value="PEPT_TRNA_HYDROL_2"/>
    <property type="match status" value="1"/>
</dbReference>
<dbReference type="Proteomes" id="UP000818624">
    <property type="component" value="Chromosome 1"/>
</dbReference>
<evidence type="ECO:0000256" key="4">
    <source>
        <dbReference type="ARBA" id="ARBA00022884"/>
    </source>
</evidence>
<dbReference type="Pfam" id="PF01195">
    <property type="entry name" value="Pept_tRNA_hydro"/>
    <property type="match status" value="1"/>
</dbReference>
<dbReference type="InterPro" id="IPR018171">
    <property type="entry name" value="Pept_tRNA_hydro_CS"/>
</dbReference>
<evidence type="ECO:0000256" key="3">
    <source>
        <dbReference type="ARBA" id="ARBA00022801"/>
    </source>
</evidence>
<dbReference type="SUPFAM" id="SSF53178">
    <property type="entry name" value="Peptidyl-tRNA hydrolase-like"/>
    <property type="match status" value="1"/>
</dbReference>
<dbReference type="EC" id="3.1.1.29" evidence="1"/>
<dbReference type="PANTHER" id="PTHR17224:SF1">
    <property type="entry name" value="PEPTIDYL-TRNA HYDROLASE"/>
    <property type="match status" value="1"/>
</dbReference>